<feature type="region of interest" description="Disordered" evidence="2">
    <location>
        <begin position="1"/>
        <end position="22"/>
    </location>
</feature>
<dbReference type="EMBL" id="JAEVFJ010000055">
    <property type="protein sequence ID" value="KAH8079819.1"/>
    <property type="molecule type" value="Genomic_DNA"/>
</dbReference>
<proteinExistence type="predicted"/>
<comment type="caution">
    <text evidence="3">The sequence shown here is derived from an EMBL/GenBank/DDBJ whole genome shotgun (WGS) entry which is preliminary data.</text>
</comment>
<evidence type="ECO:0000313" key="3">
    <source>
        <dbReference type="EMBL" id="KAH8079819.1"/>
    </source>
</evidence>
<dbReference type="AlphaFoldDB" id="A0A8K0XK88"/>
<gene>
    <name evidence="3" type="ORF">BXZ70DRAFT_901561</name>
</gene>
<feature type="compositionally biased region" description="Polar residues" evidence="2">
    <location>
        <begin position="12"/>
        <end position="22"/>
    </location>
</feature>
<protein>
    <submittedName>
        <fullName evidence="3">Uncharacterized protein</fullName>
    </submittedName>
</protein>
<feature type="coiled-coil region" evidence="1">
    <location>
        <begin position="63"/>
        <end position="169"/>
    </location>
</feature>
<dbReference type="OrthoDB" id="3647690at2759"/>
<organism evidence="3 4">
    <name type="scientific">Cristinia sonorae</name>
    <dbReference type="NCBI Taxonomy" id="1940300"/>
    <lineage>
        <taxon>Eukaryota</taxon>
        <taxon>Fungi</taxon>
        <taxon>Dikarya</taxon>
        <taxon>Basidiomycota</taxon>
        <taxon>Agaricomycotina</taxon>
        <taxon>Agaricomycetes</taxon>
        <taxon>Agaricomycetidae</taxon>
        <taxon>Agaricales</taxon>
        <taxon>Pleurotineae</taxon>
        <taxon>Stephanosporaceae</taxon>
        <taxon>Cristinia</taxon>
    </lineage>
</organism>
<sequence length="200" mass="22793">MQAEHRQDSSHAADTGPNTTPEEWQAKLDQLHSTNELLRVQKATVENDLELFRNMYGKASAHVSEVTAENNTLEERATLAEGQARDGIAMVKATYEARIQRLEEEVEKWKGLYEVLLLKDTRTNGDEIRRRAALEGELEIENQDLRKELELLREDYEKMEAVLEQLGEQELEQLGEQEAGLTQTIGDEQSLQRIDAMVAS</sequence>
<evidence type="ECO:0000256" key="1">
    <source>
        <dbReference type="SAM" id="Coils"/>
    </source>
</evidence>
<keyword evidence="4" id="KW-1185">Reference proteome</keyword>
<keyword evidence="1" id="KW-0175">Coiled coil</keyword>
<feature type="compositionally biased region" description="Basic and acidic residues" evidence="2">
    <location>
        <begin position="1"/>
        <end position="11"/>
    </location>
</feature>
<name>A0A8K0XK88_9AGAR</name>
<evidence type="ECO:0000256" key="2">
    <source>
        <dbReference type="SAM" id="MobiDB-lite"/>
    </source>
</evidence>
<accession>A0A8K0XK88</accession>
<evidence type="ECO:0000313" key="4">
    <source>
        <dbReference type="Proteomes" id="UP000813824"/>
    </source>
</evidence>
<dbReference type="Proteomes" id="UP000813824">
    <property type="component" value="Unassembled WGS sequence"/>
</dbReference>
<reference evidence="3" key="1">
    <citation type="journal article" date="2021" name="New Phytol.">
        <title>Evolutionary innovations through gain and loss of genes in the ectomycorrhizal Boletales.</title>
        <authorList>
            <person name="Wu G."/>
            <person name="Miyauchi S."/>
            <person name="Morin E."/>
            <person name="Kuo A."/>
            <person name="Drula E."/>
            <person name="Varga T."/>
            <person name="Kohler A."/>
            <person name="Feng B."/>
            <person name="Cao Y."/>
            <person name="Lipzen A."/>
            <person name="Daum C."/>
            <person name="Hundley H."/>
            <person name="Pangilinan J."/>
            <person name="Johnson J."/>
            <person name="Barry K."/>
            <person name="LaButti K."/>
            <person name="Ng V."/>
            <person name="Ahrendt S."/>
            <person name="Min B."/>
            <person name="Choi I.G."/>
            <person name="Park H."/>
            <person name="Plett J.M."/>
            <person name="Magnuson J."/>
            <person name="Spatafora J.W."/>
            <person name="Nagy L.G."/>
            <person name="Henrissat B."/>
            <person name="Grigoriev I.V."/>
            <person name="Yang Z.L."/>
            <person name="Xu J."/>
            <person name="Martin F.M."/>
        </authorList>
    </citation>
    <scope>NUCLEOTIDE SEQUENCE</scope>
    <source>
        <strain evidence="3">KKN 215</strain>
    </source>
</reference>